<dbReference type="Pfam" id="PF14526">
    <property type="entry name" value="Cass2"/>
    <property type="match status" value="1"/>
</dbReference>
<dbReference type="Pfam" id="PF12674">
    <property type="entry name" value="Zn_ribbon_2"/>
    <property type="match status" value="1"/>
</dbReference>
<evidence type="ECO:0000313" key="3">
    <source>
        <dbReference type="Proteomes" id="UP001065593"/>
    </source>
</evidence>
<protein>
    <submittedName>
        <fullName evidence="2">Transcription activator, effector binding domain-containing protein</fullName>
    </submittedName>
</protein>
<dbReference type="SMART" id="SM00871">
    <property type="entry name" value="AraC_E_bind"/>
    <property type="match status" value="1"/>
</dbReference>
<dbReference type="PANTHER" id="PTHR36444">
    <property type="entry name" value="TRANSCRIPTIONAL REGULATOR PROTEIN YOBU-RELATED"/>
    <property type="match status" value="1"/>
</dbReference>
<evidence type="ECO:0000259" key="1">
    <source>
        <dbReference type="SMART" id="SM00871"/>
    </source>
</evidence>
<dbReference type="InterPro" id="IPR029441">
    <property type="entry name" value="Cass2"/>
</dbReference>
<dbReference type="InterPro" id="IPR025868">
    <property type="entry name" value="Zn_ribbon_dom_put"/>
</dbReference>
<dbReference type="Proteomes" id="UP001065593">
    <property type="component" value="Unassembled WGS sequence"/>
</dbReference>
<dbReference type="Gene3D" id="3.20.80.10">
    <property type="entry name" value="Regulatory factor, effector binding domain"/>
    <property type="match status" value="1"/>
</dbReference>
<organism evidence="2 3">
    <name type="scientific">Lysinibacillus piscis</name>
    <dbReference type="NCBI Taxonomy" id="2518931"/>
    <lineage>
        <taxon>Bacteria</taxon>
        <taxon>Bacillati</taxon>
        <taxon>Bacillota</taxon>
        <taxon>Bacilli</taxon>
        <taxon>Bacillales</taxon>
        <taxon>Bacillaceae</taxon>
        <taxon>Lysinibacillus</taxon>
    </lineage>
</organism>
<gene>
    <name evidence="2" type="ORF">LYSBPC_30330</name>
</gene>
<dbReference type="PANTHER" id="PTHR36444:SF2">
    <property type="entry name" value="TRANSCRIPTIONAL REGULATOR PROTEIN YOBU-RELATED"/>
    <property type="match status" value="1"/>
</dbReference>
<name>A0ABQ5NNE9_9BACI</name>
<sequence>MIQQYCQSCGMPLTEVALFGTEKTGETSEDYCFNCYEAGEFKQPFITMEEMLEICIPHLQQDGMGEQEARTMLMSFLPNLKRWHQAPKMVEKEAFYVAGITARTSNVDEQSAEGKIPALWTAFYEQGIGQKLQNTVNPTIYGLYSDYESDVNGLYDITLGLEVPASLEVPQDMVMKLVPASKYMVFTSERGAIHDVVIKTWQVIWAWFEHSTIARAYTGDFELYDERCSNPQDAQVAIYIAIK</sequence>
<dbReference type="InterPro" id="IPR011256">
    <property type="entry name" value="Reg_factor_effector_dom_sf"/>
</dbReference>
<reference evidence="2" key="1">
    <citation type="submission" date="2022-08" db="EMBL/GenBank/DDBJ databases">
        <title>Draft genome sequence of Lysinibacillus sp. strain KH24.</title>
        <authorList>
            <person name="Kanbe H."/>
            <person name="Itoh H."/>
        </authorList>
    </citation>
    <scope>NUCLEOTIDE SEQUENCE</scope>
    <source>
        <strain evidence="2">KH24</strain>
    </source>
</reference>
<dbReference type="InterPro" id="IPR010499">
    <property type="entry name" value="AraC_E-bd"/>
</dbReference>
<dbReference type="SUPFAM" id="SSF55136">
    <property type="entry name" value="Probable bacterial effector-binding domain"/>
    <property type="match status" value="1"/>
</dbReference>
<evidence type="ECO:0000313" key="2">
    <source>
        <dbReference type="EMBL" id="GLC89906.1"/>
    </source>
</evidence>
<accession>A0ABQ5NNE9</accession>
<feature type="domain" description="AraC effector-binding" evidence="1">
    <location>
        <begin position="85"/>
        <end position="243"/>
    </location>
</feature>
<proteinExistence type="predicted"/>
<comment type="caution">
    <text evidence="2">The sequence shown here is derived from an EMBL/GenBank/DDBJ whole genome shotgun (WGS) entry which is preliminary data.</text>
</comment>
<keyword evidence="3" id="KW-1185">Reference proteome</keyword>
<dbReference type="RefSeq" id="WP_264989808.1">
    <property type="nucleotide sequence ID" value="NZ_BRZA01000004.1"/>
</dbReference>
<dbReference type="InterPro" id="IPR053182">
    <property type="entry name" value="YobU-like_regulator"/>
</dbReference>
<dbReference type="EMBL" id="BRZA01000004">
    <property type="protein sequence ID" value="GLC89906.1"/>
    <property type="molecule type" value="Genomic_DNA"/>
</dbReference>